<keyword evidence="1" id="KW-0472">Membrane</keyword>
<protein>
    <submittedName>
        <fullName evidence="2">Uncharacterized protein</fullName>
    </submittedName>
</protein>
<dbReference type="Proteomes" id="UP000006898">
    <property type="component" value="Chromosome"/>
</dbReference>
<accession>D5MN78</accession>
<feature type="transmembrane region" description="Helical" evidence="1">
    <location>
        <begin position="12"/>
        <end position="31"/>
    </location>
</feature>
<proteinExistence type="predicted"/>
<reference evidence="2 3" key="1">
    <citation type="journal article" date="2010" name="Nature">
        <title>Nitrite-driven anaerobic methane oxidation by oxygenic bacteria.</title>
        <authorList>
            <person name="Ettwig K.F."/>
            <person name="Butler M.K."/>
            <person name="Le Paslier D."/>
            <person name="Pelletier E."/>
            <person name="Mangenot S."/>
            <person name="Kuypers M.M.M."/>
            <person name="Schreiber F."/>
            <person name="Dutilh B.E."/>
            <person name="Zedelius J."/>
            <person name="de Beer D."/>
            <person name="Gloerich J."/>
            <person name="Wessels H.J.C.T."/>
            <person name="van Allen T."/>
            <person name="Luesken F."/>
            <person name="Wu M."/>
            <person name="van de Pas-Schoonen K.T."/>
            <person name="Op den Camp H.J.M."/>
            <person name="Janssen-Megens E.M."/>
            <person name="Francoijs K-J."/>
            <person name="Stunnenberg H."/>
            <person name="Weissenbach J."/>
            <person name="Jetten M.S.M."/>
            <person name="Strous M."/>
        </authorList>
    </citation>
    <scope>NUCLEOTIDE SEQUENCE [LARGE SCALE GENOMIC DNA]</scope>
</reference>
<evidence type="ECO:0000313" key="2">
    <source>
        <dbReference type="EMBL" id="CBE70220.1"/>
    </source>
</evidence>
<dbReference type="KEGG" id="mox:DAMO_3147"/>
<gene>
    <name evidence="2" type="ORF">DAMO_3147</name>
</gene>
<organism evidence="2 3">
    <name type="scientific">Methylomirabilis oxygeniifera</name>
    <dbReference type="NCBI Taxonomy" id="671143"/>
    <lineage>
        <taxon>Bacteria</taxon>
        <taxon>Candidatus Methylomirabilota</taxon>
        <taxon>Candidatus Methylomirabilia</taxon>
        <taxon>Candidatus Methylomirabilales</taxon>
        <taxon>Candidatus Methylomirabilaceae</taxon>
        <taxon>Candidatus Methylomirabilis</taxon>
    </lineage>
</organism>
<evidence type="ECO:0000256" key="1">
    <source>
        <dbReference type="SAM" id="Phobius"/>
    </source>
</evidence>
<keyword evidence="1" id="KW-1133">Transmembrane helix</keyword>
<sequence>MEPEKHRNINVNLVLGAVMFLASMIAMKYIVKLLIWLG</sequence>
<dbReference type="AlphaFoldDB" id="D5MN78"/>
<name>D5MN78_METO1</name>
<dbReference type="HOGENOM" id="CLU_3326081_0_0_0"/>
<dbReference type="EMBL" id="FP565575">
    <property type="protein sequence ID" value="CBE70220.1"/>
    <property type="molecule type" value="Genomic_DNA"/>
</dbReference>
<evidence type="ECO:0000313" key="3">
    <source>
        <dbReference type="Proteomes" id="UP000006898"/>
    </source>
</evidence>
<keyword evidence="1" id="KW-0812">Transmembrane</keyword>